<keyword evidence="1 2" id="KW-0238">DNA-binding</keyword>
<dbReference type="Gene3D" id="1.10.357.10">
    <property type="entry name" value="Tetracycline Repressor, domain 2"/>
    <property type="match status" value="1"/>
</dbReference>
<dbReference type="Pfam" id="PF00440">
    <property type="entry name" value="TetR_N"/>
    <property type="match status" value="1"/>
</dbReference>
<dbReference type="Proteomes" id="UP000503011">
    <property type="component" value="Chromosome"/>
</dbReference>
<evidence type="ECO:0000313" key="6">
    <source>
        <dbReference type="Proteomes" id="UP000503011"/>
    </source>
</evidence>
<reference evidence="5 6" key="1">
    <citation type="submission" date="2020-03" db="EMBL/GenBank/DDBJ databases">
        <title>Whole genome shotgun sequence of Phytohabitans suffuscus NBRC 105367.</title>
        <authorList>
            <person name="Komaki H."/>
            <person name="Tamura T."/>
        </authorList>
    </citation>
    <scope>NUCLEOTIDE SEQUENCE [LARGE SCALE GENOMIC DNA]</scope>
    <source>
        <strain evidence="5 6">NBRC 105367</strain>
    </source>
</reference>
<feature type="DNA-binding region" description="H-T-H motif" evidence="2">
    <location>
        <begin position="17"/>
        <end position="36"/>
    </location>
</feature>
<feature type="compositionally biased region" description="Basic residues" evidence="3">
    <location>
        <begin position="80"/>
        <end position="90"/>
    </location>
</feature>
<dbReference type="EMBL" id="AP022871">
    <property type="protein sequence ID" value="BCB90466.1"/>
    <property type="molecule type" value="Genomic_DNA"/>
</dbReference>
<organism evidence="5 6">
    <name type="scientific">Phytohabitans suffuscus</name>
    <dbReference type="NCBI Taxonomy" id="624315"/>
    <lineage>
        <taxon>Bacteria</taxon>
        <taxon>Bacillati</taxon>
        <taxon>Actinomycetota</taxon>
        <taxon>Actinomycetes</taxon>
        <taxon>Micromonosporales</taxon>
        <taxon>Micromonosporaceae</taxon>
    </lineage>
</organism>
<dbReference type="InterPro" id="IPR001647">
    <property type="entry name" value="HTH_TetR"/>
</dbReference>
<dbReference type="AlphaFoldDB" id="A0A6F8YWN3"/>
<sequence length="90" mass="9614">MDAAITVLATQGVRGVTHRAVDAEAGVPQGTTSNHFRTRDALFEGVVERFAQRERAAFEDLAGAADPRTRRSSSPSSRTGRSRRSGRAGS</sequence>
<evidence type="ECO:0000256" key="3">
    <source>
        <dbReference type="SAM" id="MobiDB-lite"/>
    </source>
</evidence>
<evidence type="ECO:0000313" key="5">
    <source>
        <dbReference type="EMBL" id="BCB90466.1"/>
    </source>
</evidence>
<reference evidence="5 6" key="2">
    <citation type="submission" date="2020-03" db="EMBL/GenBank/DDBJ databases">
        <authorList>
            <person name="Ichikawa N."/>
            <person name="Kimura A."/>
            <person name="Kitahashi Y."/>
            <person name="Uohara A."/>
        </authorList>
    </citation>
    <scope>NUCLEOTIDE SEQUENCE [LARGE SCALE GENOMIC DNA]</scope>
    <source>
        <strain evidence="5 6">NBRC 105367</strain>
    </source>
</reference>
<proteinExistence type="predicted"/>
<accession>A0A6F8YWN3</accession>
<gene>
    <name evidence="5" type="ORF">Psuf_077790</name>
</gene>
<keyword evidence="6" id="KW-1185">Reference proteome</keyword>
<dbReference type="PROSITE" id="PS50977">
    <property type="entry name" value="HTH_TETR_2"/>
    <property type="match status" value="1"/>
</dbReference>
<evidence type="ECO:0000256" key="2">
    <source>
        <dbReference type="PROSITE-ProRule" id="PRU00335"/>
    </source>
</evidence>
<feature type="region of interest" description="Disordered" evidence="3">
    <location>
        <begin position="58"/>
        <end position="90"/>
    </location>
</feature>
<protein>
    <recommendedName>
        <fullName evidence="4">HTH tetR-type domain-containing protein</fullName>
    </recommendedName>
</protein>
<feature type="domain" description="HTH tetR-type" evidence="4">
    <location>
        <begin position="1"/>
        <end position="54"/>
    </location>
</feature>
<evidence type="ECO:0000256" key="1">
    <source>
        <dbReference type="ARBA" id="ARBA00023125"/>
    </source>
</evidence>
<dbReference type="KEGG" id="psuu:Psuf_077790"/>
<evidence type="ECO:0000259" key="4">
    <source>
        <dbReference type="PROSITE" id="PS50977"/>
    </source>
</evidence>
<name>A0A6F8YWN3_9ACTN</name>
<dbReference type="InterPro" id="IPR009057">
    <property type="entry name" value="Homeodomain-like_sf"/>
</dbReference>
<dbReference type="SUPFAM" id="SSF46689">
    <property type="entry name" value="Homeodomain-like"/>
    <property type="match status" value="1"/>
</dbReference>
<dbReference type="GO" id="GO:0003677">
    <property type="term" value="F:DNA binding"/>
    <property type="evidence" value="ECO:0007669"/>
    <property type="project" value="UniProtKB-UniRule"/>
</dbReference>